<evidence type="ECO:0000259" key="1">
    <source>
        <dbReference type="Pfam" id="PF02470"/>
    </source>
</evidence>
<accession>A0ABT3SE11</accession>
<dbReference type="PANTHER" id="PTHR33371:SF16">
    <property type="entry name" value="MCE-FAMILY PROTEIN MCE3F"/>
    <property type="match status" value="1"/>
</dbReference>
<feature type="domain" description="Mce/MlaD" evidence="1">
    <location>
        <begin position="38"/>
        <end position="110"/>
    </location>
</feature>
<protein>
    <submittedName>
        <fullName evidence="2">MlaD family protein</fullName>
    </submittedName>
</protein>
<keyword evidence="3" id="KW-1185">Reference proteome</keyword>
<organism evidence="2 3">
    <name type="scientific">Mycobacterium pinniadriaticum</name>
    <dbReference type="NCBI Taxonomy" id="2994102"/>
    <lineage>
        <taxon>Bacteria</taxon>
        <taxon>Bacillati</taxon>
        <taxon>Actinomycetota</taxon>
        <taxon>Actinomycetes</taxon>
        <taxon>Mycobacteriales</taxon>
        <taxon>Mycobacteriaceae</taxon>
        <taxon>Mycobacterium</taxon>
    </lineage>
</organism>
<evidence type="ECO:0000313" key="3">
    <source>
        <dbReference type="Proteomes" id="UP001300745"/>
    </source>
</evidence>
<name>A0ABT3SE11_9MYCO</name>
<dbReference type="InterPro" id="IPR003399">
    <property type="entry name" value="Mce/MlaD"/>
</dbReference>
<dbReference type="Proteomes" id="UP001300745">
    <property type="component" value="Unassembled WGS sequence"/>
</dbReference>
<dbReference type="InterPro" id="IPR052336">
    <property type="entry name" value="MlaD_Phospholipid_Transporter"/>
</dbReference>
<proteinExistence type="predicted"/>
<evidence type="ECO:0000313" key="2">
    <source>
        <dbReference type="EMBL" id="MCX2937117.1"/>
    </source>
</evidence>
<gene>
    <name evidence="2" type="ORF">ORI27_10415</name>
</gene>
<reference evidence="2 3" key="1">
    <citation type="submission" date="2022-11" db="EMBL/GenBank/DDBJ databases">
        <title>Mycobacterium sp. nov.</title>
        <authorList>
            <person name="Papic B."/>
            <person name="Spicic S."/>
            <person name="Duvnjak S."/>
        </authorList>
    </citation>
    <scope>NUCLEOTIDE SEQUENCE [LARGE SCALE GENOMIC DNA]</scope>
    <source>
        <strain evidence="2 3">CVI_P4</strain>
    </source>
</reference>
<dbReference type="EMBL" id="JAPJDO010000007">
    <property type="protein sequence ID" value="MCX2937117.1"/>
    <property type="molecule type" value="Genomic_DNA"/>
</dbReference>
<comment type="caution">
    <text evidence="2">The sequence shown here is derived from an EMBL/GenBank/DDBJ whole genome shotgun (WGS) entry which is preliminary data.</text>
</comment>
<dbReference type="Pfam" id="PF02470">
    <property type="entry name" value="MlaD"/>
    <property type="match status" value="1"/>
</dbReference>
<sequence length="318" mass="33753">MRLRHLVSFAAFATITCFCVYYIAALGVRVGPPEDRISVSMQVPDVNGLVVDSNVLLRGIPVGKVTGISTALSGATVDFYLTRDVPVPVDSEVRLENLSALGETYIGLVPRSSAGPFFQSGQHVVADNIIAPASISELSVSLARVLSQLKPDSLDHLVGEADAALPDPDVVLPNLARASILLRNAVSGMDGRGSKLLDDFQTLLRNAGFVGPRVAEITPALYALGPEQFGLFINSKHLVDDTGSPEGLRNVGRLMKRVQNFLDARGPDLKVFADALTPNINGIAAAAMNFDTGQILSNMLAAYPEDGVVTLRVKTPPP</sequence>
<dbReference type="RefSeq" id="WP_265996706.1">
    <property type="nucleotide sequence ID" value="NZ_JAPJDN010000007.1"/>
</dbReference>
<dbReference type="PANTHER" id="PTHR33371">
    <property type="entry name" value="INTERMEMBRANE PHOSPHOLIPID TRANSPORT SYSTEM BINDING PROTEIN MLAD-RELATED"/>
    <property type="match status" value="1"/>
</dbReference>